<reference evidence="2" key="1">
    <citation type="submission" date="2017-01" db="EMBL/GenBank/DDBJ databases">
        <authorList>
            <person name="Varghese N."/>
            <person name="Submissions S."/>
        </authorList>
    </citation>
    <scope>NUCLEOTIDE SEQUENCE [LARGE SCALE GENOMIC DNA]</scope>
    <source>
        <strain evidence="2">DSM 23127</strain>
    </source>
</reference>
<gene>
    <name evidence="1" type="ORF">SAMN05421687_1155</name>
</gene>
<name>A0A1N7KP82_9BACI</name>
<dbReference type="RefSeq" id="WP_076560632.1">
    <property type="nucleotide sequence ID" value="NZ_FTOC01000015.1"/>
</dbReference>
<accession>A0A1N7KP82</accession>
<keyword evidence="2" id="KW-1185">Reference proteome</keyword>
<sequence length="61" mass="7299">MGYKEEIDKILDELKDPRYHQILKDILEEEKKILNRKDARGSGVLNRIEDIVKERIQPNDH</sequence>
<evidence type="ECO:0000313" key="2">
    <source>
        <dbReference type="Proteomes" id="UP000187608"/>
    </source>
</evidence>
<protein>
    <submittedName>
        <fullName evidence="1">Uncharacterized protein</fullName>
    </submittedName>
</protein>
<proteinExistence type="predicted"/>
<organism evidence="1 2">
    <name type="scientific">Salimicrobium flavidum</name>
    <dbReference type="NCBI Taxonomy" id="570947"/>
    <lineage>
        <taxon>Bacteria</taxon>
        <taxon>Bacillati</taxon>
        <taxon>Bacillota</taxon>
        <taxon>Bacilli</taxon>
        <taxon>Bacillales</taxon>
        <taxon>Bacillaceae</taxon>
        <taxon>Salimicrobium</taxon>
    </lineage>
</organism>
<dbReference type="AlphaFoldDB" id="A0A1N7KP82"/>
<dbReference type="Proteomes" id="UP000187608">
    <property type="component" value="Unassembled WGS sequence"/>
</dbReference>
<evidence type="ECO:0000313" key="1">
    <source>
        <dbReference type="EMBL" id="SIS63270.1"/>
    </source>
</evidence>
<dbReference type="STRING" id="570947.SAMN05421687_1155"/>
<dbReference type="EMBL" id="FTOC01000015">
    <property type="protein sequence ID" value="SIS63270.1"/>
    <property type="molecule type" value="Genomic_DNA"/>
</dbReference>